<proteinExistence type="predicted"/>
<organism evidence="3 4">
    <name type="scientific">Micromonas commoda (strain RCC299 / NOUM17 / CCMP2709)</name>
    <name type="common">Picoplanktonic green alga</name>
    <dbReference type="NCBI Taxonomy" id="296587"/>
    <lineage>
        <taxon>Eukaryota</taxon>
        <taxon>Viridiplantae</taxon>
        <taxon>Chlorophyta</taxon>
        <taxon>Mamiellophyceae</taxon>
        <taxon>Mamiellales</taxon>
        <taxon>Mamiellaceae</taxon>
        <taxon>Micromonas</taxon>
    </lineage>
</organism>
<dbReference type="RefSeq" id="XP_002501011.1">
    <property type="nucleotide sequence ID" value="XM_002500965.1"/>
</dbReference>
<feature type="region of interest" description="Disordered" evidence="2">
    <location>
        <begin position="138"/>
        <end position="207"/>
    </location>
</feature>
<dbReference type="KEGG" id="mis:MICPUN_52280"/>
<dbReference type="InterPro" id="IPR011993">
    <property type="entry name" value="PH-like_dom_sf"/>
</dbReference>
<feature type="compositionally biased region" description="Low complexity" evidence="2">
    <location>
        <begin position="173"/>
        <end position="187"/>
    </location>
</feature>
<dbReference type="SUPFAM" id="SSF50729">
    <property type="entry name" value="PH domain-like"/>
    <property type="match status" value="1"/>
</dbReference>
<feature type="coiled-coil region" evidence="1">
    <location>
        <begin position="269"/>
        <end position="444"/>
    </location>
</feature>
<keyword evidence="1" id="KW-0175">Coiled coil</keyword>
<evidence type="ECO:0000313" key="3">
    <source>
        <dbReference type="EMBL" id="ACO62269.1"/>
    </source>
</evidence>
<dbReference type="eggNOG" id="ENOG502QSXX">
    <property type="taxonomic scope" value="Eukaryota"/>
</dbReference>
<protein>
    <recommendedName>
        <fullName evidence="5">PH domain-containing protein</fullName>
    </recommendedName>
</protein>
<dbReference type="AlphaFoldDB" id="C1E234"/>
<gene>
    <name evidence="3" type="ORF">MICPUN_52280</name>
</gene>
<evidence type="ECO:0008006" key="5">
    <source>
        <dbReference type="Google" id="ProtNLM"/>
    </source>
</evidence>
<accession>C1E234</accession>
<dbReference type="EMBL" id="CP001324">
    <property type="protein sequence ID" value="ACO62269.1"/>
    <property type="molecule type" value="Genomic_DNA"/>
</dbReference>
<keyword evidence="4" id="KW-1185">Reference proteome</keyword>
<dbReference type="GeneID" id="8241784"/>
<name>C1E234_MICCC</name>
<evidence type="ECO:0000256" key="2">
    <source>
        <dbReference type="SAM" id="MobiDB-lite"/>
    </source>
</evidence>
<dbReference type="Gene3D" id="2.30.29.30">
    <property type="entry name" value="Pleckstrin-homology domain (PH domain)/Phosphotyrosine-binding domain (PTB)"/>
    <property type="match status" value="1"/>
</dbReference>
<feature type="compositionally biased region" description="Polar residues" evidence="2">
    <location>
        <begin position="190"/>
        <end position="201"/>
    </location>
</feature>
<evidence type="ECO:0000313" key="4">
    <source>
        <dbReference type="Proteomes" id="UP000002009"/>
    </source>
</evidence>
<feature type="compositionally biased region" description="Polar residues" evidence="2">
    <location>
        <begin position="147"/>
        <end position="156"/>
    </location>
</feature>
<dbReference type="Proteomes" id="UP000002009">
    <property type="component" value="Chromosome 3"/>
</dbReference>
<dbReference type="OrthoDB" id="48057at2759"/>
<dbReference type="InParanoid" id="C1E234"/>
<feature type="region of interest" description="Disordered" evidence="2">
    <location>
        <begin position="462"/>
        <end position="526"/>
    </location>
</feature>
<reference evidence="3 4" key="1">
    <citation type="journal article" date="2009" name="Science">
        <title>Green evolution and dynamic adaptations revealed by genomes of the marine picoeukaryotes Micromonas.</title>
        <authorList>
            <person name="Worden A.Z."/>
            <person name="Lee J.H."/>
            <person name="Mock T."/>
            <person name="Rouze P."/>
            <person name="Simmons M.P."/>
            <person name="Aerts A.L."/>
            <person name="Allen A.E."/>
            <person name="Cuvelier M.L."/>
            <person name="Derelle E."/>
            <person name="Everett M.V."/>
            <person name="Foulon E."/>
            <person name="Grimwood J."/>
            <person name="Gundlach H."/>
            <person name="Henrissat B."/>
            <person name="Napoli C."/>
            <person name="McDonald S.M."/>
            <person name="Parker M.S."/>
            <person name="Rombauts S."/>
            <person name="Salamov A."/>
            <person name="Von Dassow P."/>
            <person name="Badger J.H."/>
            <person name="Coutinho P.M."/>
            <person name="Demir E."/>
            <person name="Dubchak I."/>
            <person name="Gentemann C."/>
            <person name="Eikrem W."/>
            <person name="Gready J.E."/>
            <person name="John U."/>
            <person name="Lanier W."/>
            <person name="Lindquist E.A."/>
            <person name="Lucas S."/>
            <person name="Mayer K.F."/>
            <person name="Moreau H."/>
            <person name="Not F."/>
            <person name="Otillar R."/>
            <person name="Panaud O."/>
            <person name="Pangilinan J."/>
            <person name="Paulsen I."/>
            <person name="Piegu B."/>
            <person name="Poliakov A."/>
            <person name="Robbens S."/>
            <person name="Schmutz J."/>
            <person name="Toulza E."/>
            <person name="Wyss T."/>
            <person name="Zelensky A."/>
            <person name="Zhou K."/>
            <person name="Armbrust E.V."/>
            <person name="Bhattacharya D."/>
            <person name="Goodenough U.W."/>
            <person name="Van de Peer Y."/>
            <person name="Grigoriev I.V."/>
        </authorList>
    </citation>
    <scope>NUCLEOTIDE SEQUENCE [LARGE SCALE GENOMIC DNA]</scope>
    <source>
        <strain evidence="4">RCC299 / NOUM17</strain>
    </source>
</reference>
<sequence length="600" mass="64835">MLKRSEHLKRWKRRWFQADASGDIVEIRGDKAEAKTRSTISLADVRSATVSSTNFHGDSDMKGCCVYLELGTPWRAVFLVADSPAKADAFVNDVRMRAGLDQSLATLPRAFTPAVKTKGAVPAMSQEAANALLAPGLTPVRAPATPSPNASRQQPAARTPGSPLTVSAIANEASPASSAGSARSGLANDSARTPSTANSGASKKVGVGWFGKPSLASSIASVAEQFSKSTDLSQEKMNDMTRMMEGAMRAKDEQLSATNRLLEAECTVAREARGRADALQKRLEEKSAQLDRRTQELASEKISASALRMKYDSVRETAEEETARADEAEASLARVRRELDDAVRELAETRQKADDTQRALMEEGALLQERHARAVATERELRESLDAAERRGDQLARETAELKQRAADLDQDLSNAEDRAVAAADKAAKELEAERKKVAELLHVVRTKRGFLGMFRKTPKASALVEHDEARRSARRGRRAAAALPAPPATAPPALRGGDVQQPPSSDFEFRTATHTPADGSEVSDGSFDAANAVLARRMMRDGVWMNTPRHRRVGGPVIANASTPEAAIIRKRLVYGAVETCEEVIDALDSPHAQGCRQM</sequence>
<evidence type="ECO:0000256" key="1">
    <source>
        <dbReference type="SAM" id="Coils"/>
    </source>
</evidence>